<name>A0A0C1ZXF8_9BACT</name>
<reference evidence="1 2" key="1">
    <citation type="submission" date="2014-12" db="EMBL/GenBank/DDBJ databases">
        <title>Genome assembly of Enhygromyxa salina DSM 15201.</title>
        <authorList>
            <person name="Sharma G."/>
            <person name="Subramanian S."/>
        </authorList>
    </citation>
    <scope>NUCLEOTIDE SEQUENCE [LARGE SCALE GENOMIC DNA]</scope>
    <source>
        <strain evidence="1 2">DSM 15201</strain>
    </source>
</reference>
<sequence length="238" mass="25346">MDPTGLDSLARLPVNAPWAVAVLAAAVAHETASPDEPLTWEGAPPDVLLLANAVARAGGGFGMSRPSGGTYDTECALVLGPNVPCPQVKGRQAFELVRGEDGLGLALAWAPEPEPKVEVYWVDLEDGASRLEGPLEGCCRRIVFDSVMAFEEPELDRNPDGLYLDESAFGQLRSVLTTLTARRARLRADASRRVAELEASIEGLEAAGGDPEQVYAKLEEASKRLDALGERGPWPSIS</sequence>
<dbReference type="Proteomes" id="UP000031599">
    <property type="component" value="Unassembled WGS sequence"/>
</dbReference>
<gene>
    <name evidence="1" type="ORF">DB30_05201</name>
</gene>
<protein>
    <submittedName>
        <fullName evidence="1">Uncharacterized protein</fullName>
    </submittedName>
</protein>
<evidence type="ECO:0000313" key="2">
    <source>
        <dbReference type="Proteomes" id="UP000031599"/>
    </source>
</evidence>
<dbReference type="RefSeq" id="WP_052550850.1">
    <property type="nucleotide sequence ID" value="NZ_JMCC02000047.1"/>
</dbReference>
<dbReference type="AlphaFoldDB" id="A0A0C1ZXF8"/>
<comment type="caution">
    <text evidence="1">The sequence shown here is derived from an EMBL/GenBank/DDBJ whole genome shotgun (WGS) entry which is preliminary data.</text>
</comment>
<proteinExistence type="predicted"/>
<accession>A0A0C1ZXF8</accession>
<evidence type="ECO:0000313" key="1">
    <source>
        <dbReference type="EMBL" id="KIG15783.1"/>
    </source>
</evidence>
<dbReference type="EMBL" id="JMCC02000047">
    <property type="protein sequence ID" value="KIG15783.1"/>
    <property type="molecule type" value="Genomic_DNA"/>
</dbReference>
<organism evidence="1 2">
    <name type="scientific">Enhygromyxa salina</name>
    <dbReference type="NCBI Taxonomy" id="215803"/>
    <lineage>
        <taxon>Bacteria</taxon>
        <taxon>Pseudomonadati</taxon>
        <taxon>Myxococcota</taxon>
        <taxon>Polyangia</taxon>
        <taxon>Nannocystales</taxon>
        <taxon>Nannocystaceae</taxon>
        <taxon>Enhygromyxa</taxon>
    </lineage>
</organism>